<name>A0A3D9L6M1_MARFU</name>
<proteinExistence type="inferred from homology"/>
<evidence type="ECO:0000313" key="4">
    <source>
        <dbReference type="Proteomes" id="UP000256779"/>
    </source>
</evidence>
<dbReference type="Gene3D" id="3.30.1370.70">
    <property type="entry name" value="Scaffold protein Nfu/NifU, N-terminal domain"/>
    <property type="match status" value="1"/>
</dbReference>
<sequence>MDAAIKQPINIYTESNPNPNSLKFVVNFMLLPEGVSRDFPDKENAANAPLAAELFDFPYVKRVFYMSNFITVTKSDDKEWMEVKGEIQQHIKAFLEAGKQILIEENVEEDHAVKDTDTDLEAKIKGVLDEYIRPAVEMDGGAITFDSFQDGKVKVLLQGACSGCPSSTITLKAGIENLLKRMVPEVQEVEAEGV</sequence>
<dbReference type="SMART" id="SM00932">
    <property type="entry name" value="Nfu_N"/>
    <property type="match status" value="1"/>
</dbReference>
<dbReference type="InterPro" id="IPR001075">
    <property type="entry name" value="NIF_FeS_clus_asmbl_NifU_C"/>
</dbReference>
<dbReference type="GO" id="GO:0005506">
    <property type="term" value="F:iron ion binding"/>
    <property type="evidence" value="ECO:0007669"/>
    <property type="project" value="InterPro"/>
</dbReference>
<comment type="caution">
    <text evidence="3">The sequence shown here is derived from an EMBL/GenBank/DDBJ whole genome shotgun (WGS) entry which is preliminary data.</text>
</comment>
<reference evidence="3 4" key="1">
    <citation type="submission" date="2018-07" db="EMBL/GenBank/DDBJ databases">
        <title>Genomic Encyclopedia of Type Strains, Phase IV (KMG-IV): sequencing the most valuable type-strain genomes for metagenomic binning, comparative biology and taxonomic classification.</title>
        <authorList>
            <person name="Goeker M."/>
        </authorList>
    </citation>
    <scope>NUCLEOTIDE SEQUENCE [LARGE SCALE GENOMIC DNA]</scope>
    <source>
        <strain evidence="3 4">DSM 4134</strain>
    </source>
</reference>
<dbReference type="GO" id="GO:0051536">
    <property type="term" value="F:iron-sulfur cluster binding"/>
    <property type="evidence" value="ECO:0007669"/>
    <property type="project" value="InterPro"/>
</dbReference>
<evidence type="ECO:0000259" key="2">
    <source>
        <dbReference type="SMART" id="SM00932"/>
    </source>
</evidence>
<dbReference type="PIRSF" id="PIRSF036773">
    <property type="entry name" value="HIRIP5"/>
    <property type="match status" value="1"/>
</dbReference>
<dbReference type="Pfam" id="PF01106">
    <property type="entry name" value="NifU"/>
    <property type="match status" value="1"/>
</dbReference>
<organism evidence="3 4">
    <name type="scientific">Marinoscillum furvescens DSM 4134</name>
    <dbReference type="NCBI Taxonomy" id="1122208"/>
    <lineage>
        <taxon>Bacteria</taxon>
        <taxon>Pseudomonadati</taxon>
        <taxon>Bacteroidota</taxon>
        <taxon>Cytophagia</taxon>
        <taxon>Cytophagales</taxon>
        <taxon>Reichenbachiellaceae</taxon>
        <taxon>Marinoscillum</taxon>
    </lineage>
</organism>
<dbReference type="PANTHER" id="PTHR11178">
    <property type="entry name" value="IRON-SULFUR CLUSTER SCAFFOLD PROTEIN NFU-RELATED"/>
    <property type="match status" value="1"/>
</dbReference>
<dbReference type="InterPro" id="IPR035433">
    <property type="entry name" value="NFU1-like"/>
</dbReference>
<dbReference type="EMBL" id="QREG01000003">
    <property type="protein sequence ID" value="REE01521.1"/>
    <property type="molecule type" value="Genomic_DNA"/>
</dbReference>
<dbReference type="Proteomes" id="UP000256779">
    <property type="component" value="Unassembled WGS sequence"/>
</dbReference>
<dbReference type="SUPFAM" id="SSF110836">
    <property type="entry name" value="Hypothetical protein SAV1430"/>
    <property type="match status" value="1"/>
</dbReference>
<dbReference type="RefSeq" id="WP_115867066.1">
    <property type="nucleotide sequence ID" value="NZ_QREG01000003.1"/>
</dbReference>
<evidence type="ECO:0000256" key="1">
    <source>
        <dbReference type="ARBA" id="ARBA00006420"/>
    </source>
</evidence>
<feature type="domain" description="Scaffold protein Nfu/NifU N-terminal" evidence="2">
    <location>
        <begin position="11"/>
        <end position="98"/>
    </location>
</feature>
<dbReference type="InterPro" id="IPR014824">
    <property type="entry name" value="Nfu/NifU_N"/>
</dbReference>
<dbReference type="SUPFAM" id="SSF117916">
    <property type="entry name" value="Fe-S cluster assembly (FSCA) domain-like"/>
    <property type="match status" value="1"/>
</dbReference>
<dbReference type="Pfam" id="PF08712">
    <property type="entry name" value="Nfu_N"/>
    <property type="match status" value="1"/>
</dbReference>
<dbReference type="InterPro" id="IPR034904">
    <property type="entry name" value="FSCA_dom_sf"/>
</dbReference>
<dbReference type="Gene3D" id="3.30.300.130">
    <property type="entry name" value="Fe-S cluster assembly (FSCA)"/>
    <property type="match status" value="1"/>
</dbReference>
<gene>
    <name evidence="3" type="ORF">C7460_10337</name>
</gene>
<dbReference type="AlphaFoldDB" id="A0A3D9L6M1"/>
<accession>A0A3D9L6M1</accession>
<dbReference type="PANTHER" id="PTHR11178:SF1">
    <property type="entry name" value="NFU1 IRON-SULFUR CLUSTER SCAFFOLD HOMOLOG, MITOCHONDRIAL"/>
    <property type="match status" value="1"/>
</dbReference>
<evidence type="ECO:0000313" key="3">
    <source>
        <dbReference type="EMBL" id="REE01521.1"/>
    </source>
</evidence>
<dbReference type="GO" id="GO:0016226">
    <property type="term" value="P:iron-sulfur cluster assembly"/>
    <property type="evidence" value="ECO:0007669"/>
    <property type="project" value="InterPro"/>
</dbReference>
<dbReference type="InterPro" id="IPR036498">
    <property type="entry name" value="Nfu/NifU_N_sf"/>
</dbReference>
<dbReference type="OrthoDB" id="9796965at2"/>
<comment type="similarity">
    <text evidence="1">Belongs to the NifU family.</text>
</comment>
<protein>
    <submittedName>
        <fullName evidence="3">Fe-S cluster biogenesis protein NfuA</fullName>
    </submittedName>
</protein>
<keyword evidence="4" id="KW-1185">Reference proteome</keyword>